<accession>A0A4R1LZL1</accession>
<keyword evidence="3" id="KW-1185">Reference proteome</keyword>
<dbReference type="RefSeq" id="WP_132220912.1">
    <property type="nucleotide sequence ID" value="NZ_SMGO01000001.1"/>
</dbReference>
<evidence type="ECO:0000256" key="1">
    <source>
        <dbReference type="SAM" id="Phobius"/>
    </source>
</evidence>
<feature type="transmembrane region" description="Helical" evidence="1">
    <location>
        <begin position="34"/>
        <end position="51"/>
    </location>
</feature>
<protein>
    <submittedName>
        <fullName evidence="2">Uncharacterized protein</fullName>
    </submittedName>
</protein>
<reference evidence="2 3" key="1">
    <citation type="submission" date="2019-03" db="EMBL/GenBank/DDBJ databases">
        <title>Genomic Encyclopedia of Archaeal and Bacterial Type Strains, Phase II (KMG-II): from individual species to whole genera.</title>
        <authorList>
            <person name="Goeker M."/>
        </authorList>
    </citation>
    <scope>NUCLEOTIDE SEQUENCE [LARGE SCALE GENOMIC DNA]</scope>
    <source>
        <strain evidence="2 3">DSM 22554</strain>
    </source>
</reference>
<dbReference type="InterPro" id="IPR046487">
    <property type="entry name" value="DUF6580"/>
</dbReference>
<evidence type="ECO:0000313" key="2">
    <source>
        <dbReference type="EMBL" id="TCK85036.1"/>
    </source>
</evidence>
<dbReference type="Proteomes" id="UP000294616">
    <property type="component" value="Unassembled WGS sequence"/>
</dbReference>
<dbReference type="Pfam" id="PF20221">
    <property type="entry name" value="DUF6580"/>
    <property type="match status" value="1"/>
</dbReference>
<sequence>MSLEKINIRTWIILFIIIGFAALRGLSPERFGDLANFTPVGAIALFGGAYIKNKYQAFLLPLLILLVSDAFINYGYFGEFTLLYDGIFWVYLSFALIVLLGRAIKHVKPTSILLSALATVLIHWVVADIGVWLNNPAFAQTPAGFLQCLVMAIPFEKNFLAGTLLYSAAMFGGFELLKSYFPKLSLARIS</sequence>
<evidence type="ECO:0000313" key="3">
    <source>
        <dbReference type="Proteomes" id="UP000294616"/>
    </source>
</evidence>
<dbReference type="OrthoDB" id="9806699at2"/>
<dbReference type="EMBL" id="SMGO01000001">
    <property type="protein sequence ID" value="TCK85036.1"/>
    <property type="molecule type" value="Genomic_DNA"/>
</dbReference>
<feature type="transmembrane region" description="Helical" evidence="1">
    <location>
        <begin position="82"/>
        <end position="100"/>
    </location>
</feature>
<name>A0A4R1LZL1_9SPHI</name>
<keyword evidence="1" id="KW-0812">Transmembrane</keyword>
<feature type="transmembrane region" description="Helical" evidence="1">
    <location>
        <begin position="12"/>
        <end position="28"/>
    </location>
</feature>
<feature type="transmembrane region" description="Helical" evidence="1">
    <location>
        <begin position="159"/>
        <end position="177"/>
    </location>
</feature>
<comment type="caution">
    <text evidence="2">The sequence shown here is derived from an EMBL/GenBank/DDBJ whole genome shotgun (WGS) entry which is preliminary data.</text>
</comment>
<organism evidence="2 3">
    <name type="scientific">Albibacterium bauzanense</name>
    <dbReference type="NCBI Taxonomy" id="653929"/>
    <lineage>
        <taxon>Bacteria</taxon>
        <taxon>Pseudomonadati</taxon>
        <taxon>Bacteroidota</taxon>
        <taxon>Sphingobacteriia</taxon>
        <taxon>Sphingobacteriales</taxon>
        <taxon>Sphingobacteriaceae</taxon>
        <taxon>Albibacterium</taxon>
    </lineage>
</organism>
<keyword evidence="1" id="KW-1133">Transmembrane helix</keyword>
<keyword evidence="1" id="KW-0472">Membrane</keyword>
<feature type="transmembrane region" description="Helical" evidence="1">
    <location>
        <begin position="58"/>
        <end position="76"/>
    </location>
</feature>
<proteinExistence type="predicted"/>
<gene>
    <name evidence="2" type="ORF">C8N28_0332</name>
</gene>
<dbReference type="AlphaFoldDB" id="A0A4R1LZL1"/>
<feature type="transmembrane region" description="Helical" evidence="1">
    <location>
        <begin position="112"/>
        <end position="133"/>
    </location>
</feature>